<dbReference type="SUPFAM" id="SSF57667">
    <property type="entry name" value="beta-beta-alpha zinc fingers"/>
    <property type="match status" value="1"/>
</dbReference>
<evidence type="ECO:0000256" key="1">
    <source>
        <dbReference type="SAM" id="MobiDB-lite"/>
    </source>
</evidence>
<feature type="non-terminal residue" evidence="2">
    <location>
        <position position="1"/>
    </location>
</feature>
<comment type="caution">
    <text evidence="2">The sequence shown here is derived from an EMBL/GenBank/DDBJ whole genome shotgun (WGS) entry which is preliminary data.</text>
</comment>
<protein>
    <recommendedName>
        <fullName evidence="4">U1-type domain-containing protein</fullName>
    </recommendedName>
</protein>
<dbReference type="InterPro" id="IPR036236">
    <property type="entry name" value="Znf_C2H2_sf"/>
</dbReference>
<accession>A0A821J9C8</accession>
<dbReference type="PANTHER" id="PTHR31434:SF2">
    <property type="entry name" value="S PHASE CYCLIN A-ASSOCIATED PROTEIN IN THE ENDOPLASMIC RETICULUM"/>
    <property type="match status" value="1"/>
</dbReference>
<dbReference type="Proteomes" id="UP000663873">
    <property type="component" value="Unassembled WGS sequence"/>
</dbReference>
<evidence type="ECO:0000313" key="3">
    <source>
        <dbReference type="Proteomes" id="UP000663873"/>
    </source>
</evidence>
<organism evidence="2 3">
    <name type="scientific">Rotaria socialis</name>
    <dbReference type="NCBI Taxonomy" id="392032"/>
    <lineage>
        <taxon>Eukaryota</taxon>
        <taxon>Metazoa</taxon>
        <taxon>Spiralia</taxon>
        <taxon>Gnathifera</taxon>
        <taxon>Rotifera</taxon>
        <taxon>Eurotatoria</taxon>
        <taxon>Bdelloidea</taxon>
        <taxon>Philodinida</taxon>
        <taxon>Philodinidae</taxon>
        <taxon>Rotaria</taxon>
    </lineage>
</organism>
<reference evidence="2" key="1">
    <citation type="submission" date="2021-02" db="EMBL/GenBank/DDBJ databases">
        <authorList>
            <person name="Nowell W R."/>
        </authorList>
    </citation>
    <scope>NUCLEOTIDE SEQUENCE</scope>
</reference>
<feature type="region of interest" description="Disordered" evidence="1">
    <location>
        <begin position="52"/>
        <end position="82"/>
    </location>
</feature>
<evidence type="ECO:0008006" key="4">
    <source>
        <dbReference type="Google" id="ProtNLM"/>
    </source>
</evidence>
<evidence type="ECO:0000313" key="2">
    <source>
        <dbReference type="EMBL" id="CAF4716916.1"/>
    </source>
</evidence>
<dbReference type="EMBL" id="CAJOBP010036358">
    <property type="protein sequence ID" value="CAF4716916.1"/>
    <property type="molecule type" value="Genomic_DNA"/>
</dbReference>
<dbReference type="Gene3D" id="3.30.160.60">
    <property type="entry name" value="Classic Zinc Finger"/>
    <property type="match status" value="1"/>
</dbReference>
<feature type="region of interest" description="Disordered" evidence="1">
    <location>
        <begin position="166"/>
        <end position="185"/>
    </location>
</feature>
<keyword evidence="3" id="KW-1185">Reference proteome</keyword>
<name>A0A821J9C8_9BILA</name>
<gene>
    <name evidence="2" type="ORF">UJA718_LOCUS37040</name>
</gene>
<dbReference type="AlphaFoldDB" id="A0A821J9C8"/>
<dbReference type="PANTHER" id="PTHR31434">
    <property type="entry name" value="S PHASE CYCLIN A-ASSOCIATED PROTEIN IN THE ENDOPLASMIC RETICULUM"/>
    <property type="match status" value="1"/>
</dbReference>
<proteinExistence type="predicted"/>
<sequence>SFQKKRAERVEYLETSTVELKKKLALKQEESARRHITQLEEIRRKAVEMSTLRGPSAEDQYHHVSPVGDETKTSTSTTNIPMDDDPVATRKCCTLCNLLLASDFHLQTHLRGTRHNQLLIERFNQKNENGVKKQPTQEELNIFNIECIVVVTSDDIVRQEMAYNRERKHTMKKRSKKLRLRMNQR</sequence>